<dbReference type="InterPro" id="IPR005467">
    <property type="entry name" value="His_kinase_dom"/>
</dbReference>
<evidence type="ECO:0000256" key="3">
    <source>
        <dbReference type="ARBA" id="ARBA00022553"/>
    </source>
</evidence>
<comment type="catalytic activity">
    <reaction evidence="1">
        <text>ATP + protein L-histidine = ADP + protein N-phospho-L-histidine.</text>
        <dbReference type="EC" id="2.7.13.3"/>
    </reaction>
</comment>
<gene>
    <name evidence="10" type="ORF">NSPZN2_30702</name>
</gene>
<dbReference type="SUPFAM" id="SSF55785">
    <property type="entry name" value="PYP-like sensor domain (PAS domain)"/>
    <property type="match status" value="4"/>
</dbReference>
<evidence type="ECO:0000313" key="10">
    <source>
        <dbReference type="EMBL" id="CAE6762255.1"/>
    </source>
</evidence>
<dbReference type="PROSITE" id="PS50109">
    <property type="entry name" value="HIS_KIN"/>
    <property type="match status" value="1"/>
</dbReference>
<dbReference type="EMBL" id="CAJNBJ010000016">
    <property type="protein sequence ID" value="CAE6762255.1"/>
    <property type="molecule type" value="Genomic_DNA"/>
</dbReference>
<dbReference type="Pfam" id="PF02518">
    <property type="entry name" value="HATPase_c"/>
    <property type="match status" value="1"/>
</dbReference>
<keyword evidence="6" id="KW-0812">Transmembrane</keyword>
<dbReference type="InterPro" id="IPR003594">
    <property type="entry name" value="HATPase_dom"/>
</dbReference>
<feature type="domain" description="PAS" evidence="8">
    <location>
        <begin position="538"/>
        <end position="611"/>
    </location>
</feature>
<protein>
    <recommendedName>
        <fullName evidence="2">histidine kinase</fullName>
        <ecNumber evidence="2">2.7.13.3</ecNumber>
    </recommendedName>
</protein>
<dbReference type="EC" id="2.7.13.3" evidence="2"/>
<evidence type="ECO:0000256" key="5">
    <source>
        <dbReference type="ARBA" id="ARBA00022777"/>
    </source>
</evidence>
<dbReference type="InterPro" id="IPR035965">
    <property type="entry name" value="PAS-like_dom_sf"/>
</dbReference>
<evidence type="ECO:0000256" key="6">
    <source>
        <dbReference type="SAM" id="Phobius"/>
    </source>
</evidence>
<dbReference type="InterPro" id="IPR001610">
    <property type="entry name" value="PAC"/>
</dbReference>
<feature type="domain" description="Histidine kinase" evidence="7">
    <location>
        <begin position="678"/>
        <end position="888"/>
    </location>
</feature>
<dbReference type="GO" id="GO:0004673">
    <property type="term" value="F:protein histidine kinase activity"/>
    <property type="evidence" value="ECO:0007669"/>
    <property type="project" value="UniProtKB-EC"/>
</dbReference>
<dbReference type="SMART" id="SM00388">
    <property type="entry name" value="HisKA"/>
    <property type="match status" value="1"/>
</dbReference>
<dbReference type="PRINTS" id="PR00344">
    <property type="entry name" value="BCTRLSENSOR"/>
</dbReference>
<reference evidence="10 11" key="1">
    <citation type="submission" date="2021-02" db="EMBL/GenBank/DDBJ databases">
        <authorList>
            <person name="Han P."/>
        </authorList>
    </citation>
    <scope>NUCLEOTIDE SEQUENCE [LARGE SCALE GENOMIC DNA]</scope>
    <source>
        <strain evidence="10">Candidatus Nitrospira sp. ZN2</strain>
    </source>
</reference>
<dbReference type="InterPro" id="IPR052162">
    <property type="entry name" value="Sensor_kinase/Photoreceptor"/>
</dbReference>
<dbReference type="Pfam" id="PF00512">
    <property type="entry name" value="HisKA"/>
    <property type="match status" value="1"/>
</dbReference>
<keyword evidence="11" id="KW-1185">Reference proteome</keyword>
<sequence>MYPLPLKTLLLEYGGPALLTLGIFLLDLSLPAEYAVWLLYAIPLALTAASSRTGSIRYGVGLVALLVVIGAVASPSELPPISSWINRLLGIGLLVTIFTFLSANRRNHSVQAFPPTMPEPAHKQSTPAEAAEAIAHAEAAVEGAMAGQRRAEAELQHDKLRFEGIVQSAMDAIITVDDAQKIVLFNQAAEDMFQWSAQDMLGRPLDRLIPERFRSAHAEHIREFGRSGITTRQMGALGVIMGVRSSGEEFPIEAAISQIGIEGLRYYTVILRDITERKRLEEDLAEREALLRAIIETEPECVKVLALDGTVQTINAAGLAMVEATSPTQVVGKDVCHLVAEEFQPVFRELVRQAAHGEAGRLEFRLVGFLGTPRWLDTHVVPLRAPDGSVSAVLGVTRDVTEWKKTEQLLRQSEERYRRLLAVLPDAILVNRGGRIVFINEQGLQLFGASQPEDILGRSLYELVHADFHDLVRERIRHLLDSGSTVPEVEEKAVRLDGTIVDVAVRAARFQDEAGAGILVVLRDLSMRKVSEQRLRESEERLQSLLGAMEDVIWSASLDWGTLYYVSPSVMEIYGRSTEEFLAQPSLRLAVVHEEDRALADQALSDLQRAGEFDVEYRIVRLDGEVRWLHDRGRVIKDEAGHPLRIDGIASDITERKRLQAQLRRTERVAELGTVASGMAHEIGTPMNVILGRAEYLMERTKEEPVRKGLQTIISQVERITRVMNQLLAFARRRPVEHRALDLHQIVEDNLEIFQERLSHSHITVETSFAEACPLVRADADQMSQVLINLVMNAIHAMPGGGVLKVALAPATDRGMVMLVIGDTGHGMPKDVIAKIFDPFFTTKEFGKGTGLGLTVVRGIIEEHGGTIQVESEPGVGTVFTICLPIQVDPGQKS</sequence>
<dbReference type="InterPro" id="IPR013656">
    <property type="entry name" value="PAS_4"/>
</dbReference>
<dbReference type="PANTHER" id="PTHR43304">
    <property type="entry name" value="PHYTOCHROME-LIKE PROTEIN CPH1"/>
    <property type="match status" value="1"/>
</dbReference>
<dbReference type="InterPro" id="IPR013655">
    <property type="entry name" value="PAS_fold_3"/>
</dbReference>
<proteinExistence type="predicted"/>
<evidence type="ECO:0000259" key="7">
    <source>
        <dbReference type="PROSITE" id="PS50109"/>
    </source>
</evidence>
<dbReference type="SUPFAM" id="SSF55874">
    <property type="entry name" value="ATPase domain of HSP90 chaperone/DNA topoisomerase II/histidine kinase"/>
    <property type="match status" value="1"/>
</dbReference>
<dbReference type="SUPFAM" id="SSF47384">
    <property type="entry name" value="Homodimeric domain of signal transducing histidine kinase"/>
    <property type="match status" value="1"/>
</dbReference>
<dbReference type="Pfam" id="PF08447">
    <property type="entry name" value="PAS_3"/>
    <property type="match status" value="1"/>
</dbReference>
<evidence type="ECO:0000256" key="2">
    <source>
        <dbReference type="ARBA" id="ARBA00012438"/>
    </source>
</evidence>
<dbReference type="SMART" id="SM00086">
    <property type="entry name" value="PAC"/>
    <property type="match status" value="4"/>
</dbReference>
<dbReference type="InterPro" id="IPR036097">
    <property type="entry name" value="HisK_dim/P_sf"/>
</dbReference>
<evidence type="ECO:0000256" key="1">
    <source>
        <dbReference type="ARBA" id="ARBA00000085"/>
    </source>
</evidence>
<dbReference type="CDD" id="cd00130">
    <property type="entry name" value="PAS"/>
    <property type="match status" value="4"/>
</dbReference>
<feature type="domain" description="PAS" evidence="8">
    <location>
        <begin position="413"/>
        <end position="483"/>
    </location>
</feature>
<dbReference type="SMART" id="SM00387">
    <property type="entry name" value="HATPase_c"/>
    <property type="match status" value="1"/>
</dbReference>
<feature type="domain" description="PAS" evidence="8">
    <location>
        <begin position="158"/>
        <end position="211"/>
    </location>
</feature>
<dbReference type="PANTHER" id="PTHR43304:SF1">
    <property type="entry name" value="PAC DOMAIN-CONTAINING PROTEIN"/>
    <property type="match status" value="1"/>
</dbReference>
<feature type="transmembrane region" description="Helical" evidence="6">
    <location>
        <begin position="20"/>
        <end position="46"/>
    </location>
</feature>
<feature type="domain" description="PAC" evidence="9">
    <location>
        <begin position="360"/>
        <end position="412"/>
    </location>
</feature>
<feature type="domain" description="PAC" evidence="9">
    <location>
        <begin position="613"/>
        <end position="665"/>
    </location>
</feature>
<evidence type="ECO:0000256" key="4">
    <source>
        <dbReference type="ARBA" id="ARBA00022679"/>
    </source>
</evidence>
<dbReference type="RefSeq" id="WP_213042827.1">
    <property type="nucleotide sequence ID" value="NZ_CAJNBJ010000016.1"/>
</dbReference>
<keyword evidence="4 10" id="KW-0808">Transferase</keyword>
<keyword evidence="5 10" id="KW-0418">Kinase</keyword>
<keyword evidence="6" id="KW-0472">Membrane</keyword>
<keyword evidence="3" id="KW-0597">Phosphoprotein</keyword>
<dbReference type="PROSITE" id="PS50112">
    <property type="entry name" value="PAS"/>
    <property type="match status" value="3"/>
</dbReference>
<dbReference type="Pfam" id="PF08448">
    <property type="entry name" value="PAS_4"/>
    <property type="match status" value="1"/>
</dbReference>
<dbReference type="Gene3D" id="1.10.287.130">
    <property type="match status" value="1"/>
</dbReference>
<dbReference type="InterPro" id="IPR036890">
    <property type="entry name" value="HATPase_C_sf"/>
</dbReference>
<comment type="caution">
    <text evidence="10">The sequence shown here is derived from an EMBL/GenBank/DDBJ whole genome shotgun (WGS) entry which is preliminary data.</text>
</comment>
<dbReference type="Pfam" id="PF00989">
    <property type="entry name" value="PAS"/>
    <property type="match status" value="2"/>
</dbReference>
<organism evidence="10 11">
    <name type="scientific">Nitrospira defluvii</name>
    <dbReference type="NCBI Taxonomy" id="330214"/>
    <lineage>
        <taxon>Bacteria</taxon>
        <taxon>Pseudomonadati</taxon>
        <taxon>Nitrospirota</taxon>
        <taxon>Nitrospiria</taxon>
        <taxon>Nitrospirales</taxon>
        <taxon>Nitrospiraceae</taxon>
        <taxon>Nitrospira</taxon>
    </lineage>
</organism>
<dbReference type="CDD" id="cd00082">
    <property type="entry name" value="HisKA"/>
    <property type="match status" value="1"/>
</dbReference>
<dbReference type="InterPro" id="IPR003661">
    <property type="entry name" value="HisK_dim/P_dom"/>
</dbReference>
<dbReference type="InterPro" id="IPR000014">
    <property type="entry name" value="PAS"/>
</dbReference>
<dbReference type="InterPro" id="IPR004358">
    <property type="entry name" value="Sig_transdc_His_kin-like_C"/>
</dbReference>
<dbReference type="NCBIfam" id="TIGR00229">
    <property type="entry name" value="sensory_box"/>
    <property type="match status" value="4"/>
</dbReference>
<dbReference type="PROSITE" id="PS50113">
    <property type="entry name" value="PAC"/>
    <property type="match status" value="3"/>
</dbReference>
<dbReference type="Gene3D" id="3.30.450.20">
    <property type="entry name" value="PAS domain"/>
    <property type="match status" value="4"/>
</dbReference>
<dbReference type="SMART" id="SM00091">
    <property type="entry name" value="PAS"/>
    <property type="match status" value="4"/>
</dbReference>
<evidence type="ECO:0000313" key="11">
    <source>
        <dbReference type="Proteomes" id="UP000675880"/>
    </source>
</evidence>
<accession>A0ABM8RNG1</accession>
<feature type="transmembrane region" description="Helical" evidence="6">
    <location>
        <begin position="58"/>
        <end position="78"/>
    </location>
</feature>
<keyword evidence="6" id="KW-1133">Transmembrane helix</keyword>
<name>A0ABM8RNG1_9BACT</name>
<dbReference type="Gene3D" id="3.30.565.10">
    <property type="entry name" value="Histidine kinase-like ATPase, C-terminal domain"/>
    <property type="match status" value="1"/>
</dbReference>
<feature type="domain" description="PAC" evidence="9">
    <location>
        <begin position="487"/>
        <end position="537"/>
    </location>
</feature>
<dbReference type="InterPro" id="IPR000700">
    <property type="entry name" value="PAS-assoc_C"/>
</dbReference>
<dbReference type="InterPro" id="IPR013767">
    <property type="entry name" value="PAS_fold"/>
</dbReference>
<evidence type="ECO:0000259" key="9">
    <source>
        <dbReference type="PROSITE" id="PS50113"/>
    </source>
</evidence>
<dbReference type="Proteomes" id="UP000675880">
    <property type="component" value="Unassembled WGS sequence"/>
</dbReference>
<evidence type="ECO:0000259" key="8">
    <source>
        <dbReference type="PROSITE" id="PS50112"/>
    </source>
</evidence>